<evidence type="ECO:0000256" key="1">
    <source>
        <dbReference type="SAM" id="MobiDB-lite"/>
    </source>
</evidence>
<sequence length="444" mass="48584">MFFLHAATNSRPMALDSSLDQLRGVLGTLGQLDFHKPTADLRCLLPTSHATDPVNGLPIRFRSARPSELVLLTPEFEQQFSAAVGQVDQLVLGPKDKRCLTPTEFEELFERTVDLAELCDIPEFNERLDQVAVQYEALAESSQVLRNQLNDLLLTFPEPTDPAAQEGDERHQLTTELAAVERKIRQAQLAAVKKRRLLEQLDKQLATKKAQRHRSRTATSTIDTDATRDSLSDGTLADQRAQLHALVAQKTQNLRDLLGSHTAQVSATPHMALDPVLVRALSQHTVALTSTQAASDLPPRPNSKASFDSAVLQRLQATLEAIQVTTEDYRSTMAFSMAAVRQIPSAVAHQLSADSAPAQPPLLPQCSLEATTAMVALAYLHQHQGQVRLNDLKAHLVAQAPDDVQGPETAARTIYMLAAKGWVAIDRSAKVALVRLCPLNCPKA</sequence>
<dbReference type="AlphaFoldDB" id="A0A9W8EEI6"/>
<evidence type="ECO:0000313" key="2">
    <source>
        <dbReference type="EMBL" id="KAJ1983208.1"/>
    </source>
</evidence>
<keyword evidence="3" id="KW-1185">Reference proteome</keyword>
<dbReference type="EMBL" id="JANBQB010000065">
    <property type="protein sequence ID" value="KAJ1983208.1"/>
    <property type="molecule type" value="Genomic_DNA"/>
</dbReference>
<evidence type="ECO:0000313" key="3">
    <source>
        <dbReference type="Proteomes" id="UP001151582"/>
    </source>
</evidence>
<dbReference type="Proteomes" id="UP001151582">
    <property type="component" value="Unassembled WGS sequence"/>
</dbReference>
<dbReference type="OrthoDB" id="338816at2759"/>
<name>A0A9W8EEI6_9FUNG</name>
<gene>
    <name evidence="2" type="ORF">H4R34_001408</name>
</gene>
<comment type="caution">
    <text evidence="2">The sequence shown here is derived from an EMBL/GenBank/DDBJ whole genome shotgun (WGS) entry which is preliminary data.</text>
</comment>
<accession>A0A9W8EEI6</accession>
<proteinExistence type="predicted"/>
<protein>
    <submittedName>
        <fullName evidence="2">Uncharacterized protein</fullName>
    </submittedName>
</protein>
<organism evidence="2 3">
    <name type="scientific">Dimargaris verticillata</name>
    <dbReference type="NCBI Taxonomy" id="2761393"/>
    <lineage>
        <taxon>Eukaryota</taxon>
        <taxon>Fungi</taxon>
        <taxon>Fungi incertae sedis</taxon>
        <taxon>Zoopagomycota</taxon>
        <taxon>Kickxellomycotina</taxon>
        <taxon>Dimargaritomycetes</taxon>
        <taxon>Dimargaritales</taxon>
        <taxon>Dimargaritaceae</taxon>
        <taxon>Dimargaris</taxon>
    </lineage>
</organism>
<reference evidence="2" key="1">
    <citation type="submission" date="2022-07" db="EMBL/GenBank/DDBJ databases">
        <title>Phylogenomic reconstructions and comparative analyses of Kickxellomycotina fungi.</title>
        <authorList>
            <person name="Reynolds N.K."/>
            <person name="Stajich J.E."/>
            <person name="Barry K."/>
            <person name="Grigoriev I.V."/>
            <person name="Crous P."/>
            <person name="Smith M.E."/>
        </authorList>
    </citation>
    <scope>NUCLEOTIDE SEQUENCE</scope>
    <source>
        <strain evidence="2">RSA 567</strain>
    </source>
</reference>
<feature type="region of interest" description="Disordered" evidence="1">
    <location>
        <begin position="207"/>
        <end position="230"/>
    </location>
</feature>